<dbReference type="AlphaFoldDB" id="A0A1I4BAP4"/>
<dbReference type="RefSeq" id="WP_091942914.1">
    <property type="nucleotide sequence ID" value="NZ_FOSV01000003.1"/>
</dbReference>
<sequence length="82" mass="8682">MTNFFLGLIAGCIIAGVVTISAARNPSVQTRLGLMPVAQAAAPPPAPVARIEPPRCPEAQAETTVGRPDMLFSRSRLWSIKP</sequence>
<gene>
    <name evidence="1" type="ORF">SAMN04488125_10397</name>
</gene>
<dbReference type="EMBL" id="FOSV01000003">
    <property type="protein sequence ID" value="SFK65197.1"/>
    <property type="molecule type" value="Genomic_DNA"/>
</dbReference>
<accession>A0A1I4BAP4</accession>
<organism evidence="1 2">
    <name type="scientific">Methylorubrum salsuginis</name>
    <dbReference type="NCBI Taxonomy" id="414703"/>
    <lineage>
        <taxon>Bacteria</taxon>
        <taxon>Pseudomonadati</taxon>
        <taxon>Pseudomonadota</taxon>
        <taxon>Alphaproteobacteria</taxon>
        <taxon>Hyphomicrobiales</taxon>
        <taxon>Methylobacteriaceae</taxon>
        <taxon>Methylorubrum</taxon>
    </lineage>
</organism>
<dbReference type="Proteomes" id="UP000198804">
    <property type="component" value="Unassembled WGS sequence"/>
</dbReference>
<name>A0A1I4BAP4_9HYPH</name>
<proteinExistence type="predicted"/>
<keyword evidence="2" id="KW-1185">Reference proteome</keyword>
<protein>
    <submittedName>
        <fullName evidence="1">Uncharacterized protein</fullName>
    </submittedName>
</protein>
<dbReference type="OrthoDB" id="7999447at2"/>
<evidence type="ECO:0000313" key="2">
    <source>
        <dbReference type="Proteomes" id="UP000198804"/>
    </source>
</evidence>
<evidence type="ECO:0000313" key="1">
    <source>
        <dbReference type="EMBL" id="SFK65197.1"/>
    </source>
</evidence>
<reference evidence="2" key="1">
    <citation type="submission" date="2016-10" db="EMBL/GenBank/DDBJ databases">
        <authorList>
            <person name="Varghese N."/>
            <person name="Submissions S."/>
        </authorList>
    </citation>
    <scope>NUCLEOTIDE SEQUENCE [LARGE SCALE GENOMIC DNA]</scope>
    <source>
        <strain evidence="2">CGMCC 1.6474</strain>
    </source>
</reference>